<reference evidence="1" key="1">
    <citation type="journal article" date="2023" name="G3 (Bethesda)">
        <title>A reference genome for the long-term kleptoplast-retaining sea slug Elysia crispata morphotype clarki.</title>
        <authorList>
            <person name="Eastman K.E."/>
            <person name="Pendleton A.L."/>
            <person name="Shaikh M.A."/>
            <person name="Suttiyut T."/>
            <person name="Ogas R."/>
            <person name="Tomko P."/>
            <person name="Gavelis G."/>
            <person name="Widhalm J.R."/>
            <person name="Wisecaver J.H."/>
        </authorList>
    </citation>
    <scope>NUCLEOTIDE SEQUENCE</scope>
    <source>
        <strain evidence="1">ECLA1</strain>
    </source>
</reference>
<dbReference type="InterPro" id="IPR008042">
    <property type="entry name" value="Retrotrans_Pao"/>
</dbReference>
<comment type="caution">
    <text evidence="1">The sequence shown here is derived from an EMBL/GenBank/DDBJ whole genome shotgun (WGS) entry which is preliminary data.</text>
</comment>
<dbReference type="Pfam" id="PF05380">
    <property type="entry name" value="Peptidase_A17"/>
    <property type="match status" value="1"/>
</dbReference>
<evidence type="ECO:0000313" key="1">
    <source>
        <dbReference type="EMBL" id="KAK3785551.1"/>
    </source>
</evidence>
<dbReference type="Proteomes" id="UP001283361">
    <property type="component" value="Unassembled WGS sequence"/>
</dbReference>
<protein>
    <submittedName>
        <fullName evidence="1">Uncharacterized protein</fullName>
    </submittedName>
</protein>
<dbReference type="EMBL" id="JAWDGP010002124">
    <property type="protein sequence ID" value="KAK3785551.1"/>
    <property type="molecule type" value="Genomic_DNA"/>
</dbReference>
<proteinExistence type="predicted"/>
<organism evidence="1 2">
    <name type="scientific">Elysia crispata</name>
    <name type="common">lettuce slug</name>
    <dbReference type="NCBI Taxonomy" id="231223"/>
    <lineage>
        <taxon>Eukaryota</taxon>
        <taxon>Metazoa</taxon>
        <taxon>Spiralia</taxon>
        <taxon>Lophotrochozoa</taxon>
        <taxon>Mollusca</taxon>
        <taxon>Gastropoda</taxon>
        <taxon>Heterobranchia</taxon>
        <taxon>Euthyneura</taxon>
        <taxon>Panpulmonata</taxon>
        <taxon>Sacoglossa</taxon>
        <taxon>Placobranchoidea</taxon>
        <taxon>Plakobranchidae</taxon>
        <taxon>Elysia</taxon>
    </lineage>
</organism>
<evidence type="ECO:0000313" key="2">
    <source>
        <dbReference type="Proteomes" id="UP001283361"/>
    </source>
</evidence>
<keyword evidence="2" id="KW-1185">Reference proteome</keyword>
<accession>A0AAE1DWF2</accession>
<dbReference type="AlphaFoldDB" id="A0AAE1DWF2"/>
<gene>
    <name evidence="1" type="ORF">RRG08_063169</name>
</gene>
<sequence length="148" mass="17269">MFDSLEFATPFTITLKIKDIWKRGLDWDGILPAEYQDRMEKWIDGMTEMRPIPWNDIEEKELSVFTDAKFRVTSQQYHGTTLKRKSSVSSPMLNSASHLSNTNVTDAKFRVTSQQYQWNDIEEKELSVFTDAKFRVTSQQGGIPMNRH</sequence>
<name>A0AAE1DWF2_9GAST</name>